<dbReference type="AlphaFoldDB" id="A0A1G7S7U8"/>
<evidence type="ECO:0000256" key="1">
    <source>
        <dbReference type="ARBA" id="ARBA00022527"/>
    </source>
</evidence>
<evidence type="ECO:0000256" key="2">
    <source>
        <dbReference type="SAM" id="MobiDB-lite"/>
    </source>
</evidence>
<dbReference type="PANTHER" id="PTHR35526">
    <property type="entry name" value="ANTI-SIGMA-F FACTOR RSBW-RELATED"/>
    <property type="match status" value="1"/>
</dbReference>
<sequence length="147" mass="15489">MSLELRLPVTSAAVPEVRRLLHRHGIDVMLCVTELLTNVVDHVGEGTDVTVRVLGMPDGRTRVEVSDPDPQALPVVRRASLADESGRGLAVLDALALRWGVVRAAGHKTVWCEVDGEGEAGEASRPPGGGGLPGLPLRVTPSRSPSP</sequence>
<dbReference type="Gene3D" id="3.30.565.10">
    <property type="entry name" value="Histidine kinase-like ATPase, C-terminal domain"/>
    <property type="match status" value="1"/>
</dbReference>
<dbReference type="GO" id="GO:0004674">
    <property type="term" value="F:protein serine/threonine kinase activity"/>
    <property type="evidence" value="ECO:0007669"/>
    <property type="project" value="UniProtKB-KW"/>
</dbReference>
<name>A0A1G7S7U8_9ACTN</name>
<evidence type="ECO:0000259" key="3">
    <source>
        <dbReference type="Pfam" id="PF13581"/>
    </source>
</evidence>
<dbReference type="InterPro" id="IPR050267">
    <property type="entry name" value="Anti-sigma-factor_SerPK"/>
</dbReference>
<dbReference type="Pfam" id="PF13581">
    <property type="entry name" value="HATPase_c_2"/>
    <property type="match status" value="1"/>
</dbReference>
<feature type="region of interest" description="Disordered" evidence="2">
    <location>
        <begin position="117"/>
        <end position="147"/>
    </location>
</feature>
<dbReference type="SUPFAM" id="SSF55874">
    <property type="entry name" value="ATPase domain of HSP90 chaperone/DNA topoisomerase II/histidine kinase"/>
    <property type="match status" value="1"/>
</dbReference>
<keyword evidence="1" id="KW-0808">Transferase</keyword>
<dbReference type="InterPro" id="IPR003594">
    <property type="entry name" value="HATPase_dom"/>
</dbReference>
<evidence type="ECO:0000313" key="5">
    <source>
        <dbReference type="Proteomes" id="UP000198614"/>
    </source>
</evidence>
<dbReference type="PANTHER" id="PTHR35526:SF3">
    <property type="entry name" value="ANTI-SIGMA-F FACTOR RSBW"/>
    <property type="match status" value="1"/>
</dbReference>
<dbReference type="InterPro" id="IPR036890">
    <property type="entry name" value="HATPase_C_sf"/>
</dbReference>
<reference evidence="4 5" key="1">
    <citation type="submission" date="2016-10" db="EMBL/GenBank/DDBJ databases">
        <authorList>
            <person name="de Groot N.N."/>
        </authorList>
    </citation>
    <scope>NUCLEOTIDE SEQUENCE [LARGE SCALE GENOMIC DNA]</scope>
    <source>
        <strain evidence="4 5">CGMCC 4.1859</strain>
    </source>
</reference>
<keyword evidence="1" id="KW-0418">Kinase</keyword>
<dbReference type="CDD" id="cd16936">
    <property type="entry name" value="HATPase_RsbW-like"/>
    <property type="match status" value="1"/>
</dbReference>
<organism evidence="4 5">
    <name type="scientific">Streptomyces griseoaurantiacus</name>
    <dbReference type="NCBI Taxonomy" id="68213"/>
    <lineage>
        <taxon>Bacteria</taxon>
        <taxon>Bacillati</taxon>
        <taxon>Actinomycetota</taxon>
        <taxon>Actinomycetes</taxon>
        <taxon>Kitasatosporales</taxon>
        <taxon>Streptomycetaceae</taxon>
        <taxon>Streptomyces</taxon>
        <taxon>Streptomyces aurantiacus group</taxon>
    </lineage>
</organism>
<gene>
    <name evidence="4" type="ORF">SAMN05216260_115134</name>
</gene>
<evidence type="ECO:0000313" key="4">
    <source>
        <dbReference type="EMBL" id="SDG18240.1"/>
    </source>
</evidence>
<accession>A0A1G7S7U8</accession>
<keyword evidence="1" id="KW-0723">Serine/threonine-protein kinase</keyword>
<proteinExistence type="predicted"/>
<feature type="domain" description="Histidine kinase/HSP90-like ATPase" evidence="3">
    <location>
        <begin position="26"/>
        <end position="106"/>
    </location>
</feature>
<dbReference type="Proteomes" id="UP000198614">
    <property type="component" value="Unassembled WGS sequence"/>
</dbReference>
<protein>
    <recommendedName>
        <fullName evidence="3">Histidine kinase/HSP90-like ATPase domain-containing protein</fullName>
    </recommendedName>
</protein>
<dbReference type="EMBL" id="FNAX01000015">
    <property type="protein sequence ID" value="SDG18240.1"/>
    <property type="molecule type" value="Genomic_DNA"/>
</dbReference>